<dbReference type="EMBL" id="JBHTMU010000021">
    <property type="protein sequence ID" value="MFD1343247.1"/>
    <property type="molecule type" value="Genomic_DNA"/>
</dbReference>
<evidence type="ECO:0000256" key="1">
    <source>
        <dbReference type="ARBA" id="ARBA00038414"/>
    </source>
</evidence>
<keyword evidence="3" id="KW-1185">Reference proteome</keyword>
<name>A0ABW3ZKE9_9RHOB</name>
<dbReference type="RefSeq" id="WP_386804041.1">
    <property type="nucleotide sequence ID" value="NZ_JBHTMU010000021.1"/>
</dbReference>
<organism evidence="2 3">
    <name type="scientific">Litorisediminicola beolgyonensis</name>
    <dbReference type="NCBI Taxonomy" id="1173614"/>
    <lineage>
        <taxon>Bacteria</taxon>
        <taxon>Pseudomonadati</taxon>
        <taxon>Pseudomonadota</taxon>
        <taxon>Alphaproteobacteria</taxon>
        <taxon>Rhodobacterales</taxon>
        <taxon>Paracoccaceae</taxon>
        <taxon>Litorisediminicola</taxon>
    </lineage>
</organism>
<dbReference type="InterPro" id="IPR053714">
    <property type="entry name" value="Iso_Racemase_Enz_sf"/>
</dbReference>
<evidence type="ECO:0000313" key="2">
    <source>
        <dbReference type="EMBL" id="MFD1343247.1"/>
    </source>
</evidence>
<evidence type="ECO:0000313" key="3">
    <source>
        <dbReference type="Proteomes" id="UP001597135"/>
    </source>
</evidence>
<proteinExistence type="inferred from homology"/>
<dbReference type="PANTHER" id="PTHR28047:SF5">
    <property type="entry name" value="PROTEIN DCG1"/>
    <property type="match status" value="1"/>
</dbReference>
<dbReference type="Pfam" id="PF01177">
    <property type="entry name" value="Asp_Glu_race"/>
    <property type="match status" value="1"/>
</dbReference>
<dbReference type="Gene3D" id="3.40.50.12500">
    <property type="match status" value="1"/>
</dbReference>
<dbReference type="Proteomes" id="UP001597135">
    <property type="component" value="Unassembled WGS sequence"/>
</dbReference>
<gene>
    <name evidence="2" type="ORF">ACFQ4E_12515</name>
</gene>
<comment type="similarity">
    <text evidence="1">Belongs to the HyuE racemase family.</text>
</comment>
<reference evidence="3" key="1">
    <citation type="journal article" date="2019" name="Int. J. Syst. Evol. Microbiol.">
        <title>The Global Catalogue of Microorganisms (GCM) 10K type strain sequencing project: providing services to taxonomists for standard genome sequencing and annotation.</title>
        <authorList>
            <consortium name="The Broad Institute Genomics Platform"/>
            <consortium name="The Broad Institute Genome Sequencing Center for Infectious Disease"/>
            <person name="Wu L."/>
            <person name="Ma J."/>
        </authorList>
    </citation>
    <scope>NUCLEOTIDE SEQUENCE [LARGE SCALE GENOMIC DNA]</scope>
    <source>
        <strain evidence="3">CCUG 62953</strain>
    </source>
</reference>
<sequence length="242" mass="24884">MSRRVLVVNPNTSPEVTEAYLTAARALAPEDVILTGVTGRFGARIVSTEAENVIAGHSVLELVAEHVEGHDAVILAISFDTALDALRSVLGVPVVGITEAALRAASAGGRRIGVVIFGEVSRGLYESVLARKGIVPSGLVAIEIGGASDYLSPEAKDATVVDACLRLEGQGAQAVVICGAAIVGMAARIAKQVTLPVFDGVEAVEASLSAMAEHEPTQPVRPLSESVGLSPSLTRFLSGDLL</sequence>
<comment type="caution">
    <text evidence="2">The sequence shown here is derived from an EMBL/GenBank/DDBJ whole genome shotgun (WGS) entry which is preliminary data.</text>
</comment>
<accession>A0ABW3ZKE9</accession>
<dbReference type="PANTHER" id="PTHR28047">
    <property type="entry name" value="PROTEIN DCG1"/>
    <property type="match status" value="1"/>
</dbReference>
<dbReference type="InterPro" id="IPR015942">
    <property type="entry name" value="Asp/Glu/hydantoin_racemase"/>
</dbReference>
<protein>
    <submittedName>
        <fullName evidence="2">Aspartate/glutamate racemase family protein</fullName>
    </submittedName>
</protein>
<dbReference type="InterPro" id="IPR052186">
    <property type="entry name" value="Hydantoin_racemase-like"/>
</dbReference>